<gene>
    <name evidence="5" type="ORF">EB1_03000</name>
</gene>
<dbReference type="PANTHER" id="PTHR34501:SF2">
    <property type="entry name" value="OUTER MEMBRANE PORIN F-RELATED"/>
    <property type="match status" value="1"/>
</dbReference>
<proteinExistence type="predicted"/>
<dbReference type="GO" id="GO:0015288">
    <property type="term" value="F:porin activity"/>
    <property type="evidence" value="ECO:0007669"/>
    <property type="project" value="InterPro"/>
</dbReference>
<dbReference type="InterPro" id="IPR023614">
    <property type="entry name" value="Porin_dom_sf"/>
</dbReference>
<keyword evidence="3" id="KW-0472">Membrane</keyword>
<feature type="domain" description="Porin" evidence="4">
    <location>
        <begin position="89"/>
        <end position="334"/>
    </location>
</feature>
<dbReference type="InterPro" id="IPR033900">
    <property type="entry name" value="Gram_neg_porin_domain"/>
</dbReference>
<dbReference type="SUPFAM" id="SSF56935">
    <property type="entry name" value="Porins"/>
    <property type="match status" value="1"/>
</dbReference>
<dbReference type="EMBL" id="BJXC01000001">
    <property type="protein sequence ID" value="GEM50510.1"/>
    <property type="molecule type" value="Genomic_DNA"/>
</dbReference>
<evidence type="ECO:0000259" key="4">
    <source>
        <dbReference type="Pfam" id="PF13609"/>
    </source>
</evidence>
<dbReference type="Gene3D" id="2.40.160.10">
    <property type="entry name" value="Porin"/>
    <property type="match status" value="1"/>
</dbReference>
<dbReference type="STRING" id="1218108.GCA_000382425_00300"/>
<evidence type="ECO:0000313" key="6">
    <source>
        <dbReference type="Proteomes" id="UP000321245"/>
    </source>
</evidence>
<keyword evidence="6" id="KW-1185">Reference proteome</keyword>
<dbReference type="Proteomes" id="UP000321245">
    <property type="component" value="Unassembled WGS sequence"/>
</dbReference>
<evidence type="ECO:0000256" key="1">
    <source>
        <dbReference type="ARBA" id="ARBA00004571"/>
    </source>
</evidence>
<sequence>MIQAQDSNDSINISFKPYTSLRGHLAVHDNVMELQENASRAGLEVNLKKGKIAFIAGLEIQVNMFKGNSAFNVDGNLGSDLLTIVSEQKQQVFGSRLGYLGLDFNKYGKLTIGKQWSVYRDVTAYTDRFNVFGARASATFTGGTDGGEVGTGRADQSIIYRNKFKTFHFGAQIQTKGGSSQKIIDGFGFSAQLELNENLILGAAYNRAFLSDNLIKSDKILGLSGHPTYYTLGSKYTGKQVDFSIIGVLQQNGDFTPISFQSENLLNPSYVFDAKGIEASLKYKLNQFSILTGYNLYLPETKRLPEKVMIDKNFRRSDWITGLEYYPMKYVQLYTEQRISFGRNYLGNKEQSVFTLGMKIDLSKQFNKKLSL</sequence>
<evidence type="ECO:0000256" key="2">
    <source>
        <dbReference type="ARBA" id="ARBA00022729"/>
    </source>
</evidence>
<accession>A0A511NCG6</accession>
<comment type="subcellular location">
    <subcellularLocation>
        <location evidence="1">Cell outer membrane</location>
        <topology evidence="1">Multi-pass membrane protein</topology>
    </subcellularLocation>
</comment>
<dbReference type="Pfam" id="PF13609">
    <property type="entry name" value="Porin_4"/>
    <property type="match status" value="1"/>
</dbReference>
<name>A0A511NCG6_9FLAO</name>
<organism evidence="5 6">
    <name type="scientific">Empedobacter brevis NBRC 14943 = ATCC 43319</name>
    <dbReference type="NCBI Taxonomy" id="1218108"/>
    <lineage>
        <taxon>Bacteria</taxon>
        <taxon>Pseudomonadati</taxon>
        <taxon>Bacteroidota</taxon>
        <taxon>Flavobacteriia</taxon>
        <taxon>Flavobacteriales</taxon>
        <taxon>Weeksellaceae</taxon>
        <taxon>Empedobacter</taxon>
    </lineage>
</organism>
<reference evidence="5 6" key="1">
    <citation type="submission" date="2019-07" db="EMBL/GenBank/DDBJ databases">
        <title>Whole genome shotgun sequence of Empedobacter brevis NBRC 14943.</title>
        <authorList>
            <person name="Hosoyama A."/>
            <person name="Uohara A."/>
            <person name="Ohji S."/>
            <person name="Ichikawa N."/>
        </authorList>
    </citation>
    <scope>NUCLEOTIDE SEQUENCE [LARGE SCALE GENOMIC DNA]</scope>
    <source>
        <strain evidence="5 6">NBRC 14943</strain>
    </source>
</reference>
<dbReference type="InterPro" id="IPR050298">
    <property type="entry name" value="Gram-neg_bact_OMP"/>
</dbReference>
<keyword evidence="2" id="KW-0732">Signal</keyword>
<dbReference type="PANTHER" id="PTHR34501">
    <property type="entry name" value="PROTEIN YDDL-RELATED"/>
    <property type="match status" value="1"/>
</dbReference>
<evidence type="ECO:0000313" key="5">
    <source>
        <dbReference type="EMBL" id="GEM50510.1"/>
    </source>
</evidence>
<dbReference type="AlphaFoldDB" id="A0A511NCG6"/>
<protein>
    <recommendedName>
        <fullName evidence="4">Porin domain-containing protein</fullName>
    </recommendedName>
</protein>
<comment type="caution">
    <text evidence="5">The sequence shown here is derived from an EMBL/GenBank/DDBJ whole genome shotgun (WGS) entry which is preliminary data.</text>
</comment>
<evidence type="ECO:0000256" key="3">
    <source>
        <dbReference type="ARBA" id="ARBA00023136"/>
    </source>
</evidence>
<dbReference type="GO" id="GO:0009279">
    <property type="term" value="C:cell outer membrane"/>
    <property type="evidence" value="ECO:0007669"/>
    <property type="project" value="UniProtKB-SubCell"/>
</dbReference>